<sequence length="84" mass="9916">MSQNDVPDFAELMADCRQTAVHLEMRDSYAVSYEDKDFATWRETGRWDNPEYWEPWTTLVRAAVGRGVQMRRVRIVSEPVSEYI</sequence>
<dbReference type="InterPro" id="IPR049244">
    <property type="entry name" value="DUF6879"/>
</dbReference>
<evidence type="ECO:0000259" key="1">
    <source>
        <dbReference type="Pfam" id="PF21806"/>
    </source>
</evidence>
<evidence type="ECO:0000313" key="3">
    <source>
        <dbReference type="Proteomes" id="UP000675554"/>
    </source>
</evidence>
<accession>A0A8T4J1W0</accession>
<feature type="non-terminal residue" evidence="2">
    <location>
        <position position="84"/>
    </location>
</feature>
<name>A0A8T4J1W0_9ACTN</name>
<evidence type="ECO:0000313" key="2">
    <source>
        <dbReference type="EMBL" id="MBR7678681.1"/>
    </source>
</evidence>
<protein>
    <recommendedName>
        <fullName evidence="1">DUF6879 domain-containing protein</fullName>
    </recommendedName>
</protein>
<dbReference type="Proteomes" id="UP000675554">
    <property type="component" value="Unassembled WGS sequence"/>
</dbReference>
<feature type="domain" description="DUF6879" evidence="1">
    <location>
        <begin position="8"/>
        <end position="84"/>
    </location>
</feature>
<dbReference type="Pfam" id="PF21806">
    <property type="entry name" value="DUF6879"/>
    <property type="match status" value="1"/>
</dbReference>
<organism evidence="2 3">
    <name type="scientific">Streptomyces daliensis</name>
    <dbReference type="NCBI Taxonomy" id="299421"/>
    <lineage>
        <taxon>Bacteria</taxon>
        <taxon>Bacillati</taxon>
        <taxon>Actinomycetota</taxon>
        <taxon>Actinomycetes</taxon>
        <taxon>Kitasatosporales</taxon>
        <taxon>Streptomycetaceae</taxon>
        <taxon>Streptomyces</taxon>
    </lineage>
</organism>
<gene>
    <name evidence="2" type="ORF">KDA82_38170</name>
</gene>
<dbReference type="EMBL" id="JAGSMN010001719">
    <property type="protein sequence ID" value="MBR7678681.1"/>
    <property type="molecule type" value="Genomic_DNA"/>
</dbReference>
<comment type="caution">
    <text evidence="2">The sequence shown here is derived from an EMBL/GenBank/DDBJ whole genome shotgun (WGS) entry which is preliminary data.</text>
</comment>
<reference evidence="2" key="1">
    <citation type="submission" date="2021-04" db="EMBL/GenBank/DDBJ databases">
        <title>Sequencing of actinobacteria type strains.</title>
        <authorList>
            <person name="Nguyen G.-S."/>
            <person name="Wentzel A."/>
        </authorList>
    </citation>
    <scope>NUCLEOTIDE SEQUENCE</scope>
    <source>
        <strain evidence="2">DSM 42095</strain>
    </source>
</reference>
<keyword evidence="3" id="KW-1185">Reference proteome</keyword>
<dbReference type="AlphaFoldDB" id="A0A8T4J1W0"/>
<proteinExistence type="predicted"/>